<feature type="transmembrane region" description="Helical" evidence="1">
    <location>
        <begin position="323"/>
        <end position="347"/>
    </location>
</feature>
<proteinExistence type="predicted"/>
<feature type="transmembrane region" description="Helical" evidence="1">
    <location>
        <begin position="157"/>
        <end position="179"/>
    </location>
</feature>
<organism evidence="2 3">
    <name type="scientific">Paenibacillus ginsengarvi</name>
    <dbReference type="NCBI Taxonomy" id="400777"/>
    <lineage>
        <taxon>Bacteria</taxon>
        <taxon>Bacillati</taxon>
        <taxon>Bacillota</taxon>
        <taxon>Bacilli</taxon>
        <taxon>Bacillales</taxon>
        <taxon>Paenibacillaceae</taxon>
        <taxon>Paenibacillus</taxon>
    </lineage>
</organism>
<keyword evidence="1" id="KW-0472">Membrane</keyword>
<gene>
    <name evidence="2" type="ORF">D7M11_01845</name>
</gene>
<feature type="transmembrane region" description="Helical" evidence="1">
    <location>
        <begin position="199"/>
        <end position="219"/>
    </location>
</feature>
<dbReference type="RefSeq" id="WP_120745431.1">
    <property type="nucleotide sequence ID" value="NZ_RBAH01000001.1"/>
</dbReference>
<evidence type="ECO:0000313" key="3">
    <source>
        <dbReference type="Proteomes" id="UP000282311"/>
    </source>
</evidence>
<comment type="caution">
    <text evidence="2">The sequence shown here is derived from an EMBL/GenBank/DDBJ whole genome shotgun (WGS) entry which is preliminary data.</text>
</comment>
<feature type="transmembrane region" description="Helical" evidence="1">
    <location>
        <begin position="367"/>
        <end position="388"/>
    </location>
</feature>
<accession>A0A3B0CTG3</accession>
<evidence type="ECO:0000313" key="2">
    <source>
        <dbReference type="EMBL" id="RKN86724.1"/>
    </source>
</evidence>
<name>A0A3B0CTG3_9BACL</name>
<dbReference type="EMBL" id="RBAH01000001">
    <property type="protein sequence ID" value="RKN86724.1"/>
    <property type="molecule type" value="Genomic_DNA"/>
</dbReference>
<dbReference type="AlphaFoldDB" id="A0A3B0CTG3"/>
<reference evidence="2 3" key="1">
    <citation type="journal article" date="2007" name="Int. J. Syst. Evol. Microbiol.">
        <title>Paenibacillus ginsengarvi sp. nov., isolated from soil from ginseng cultivation.</title>
        <authorList>
            <person name="Yoon M.H."/>
            <person name="Ten L.N."/>
            <person name="Im W.T."/>
        </authorList>
    </citation>
    <scope>NUCLEOTIDE SEQUENCE [LARGE SCALE GENOMIC DNA]</scope>
    <source>
        <strain evidence="2 3">KCTC 13059</strain>
    </source>
</reference>
<protein>
    <submittedName>
        <fullName evidence="2">Uncharacterized protein</fullName>
    </submittedName>
</protein>
<keyword evidence="1" id="KW-0812">Transmembrane</keyword>
<sequence length="404" mass="45332">MKVTPQSIVKPVELTVRPDRQGFIVEDAATRDYYEMSGLCVEALDRMKEGMPLGAIETELKAKYPEEDVDLLDFAKQLLELRLIAELDGTTVETAANETKREARVPRTSGGFGWIPPRAAAALFHPALRFVYILAMLTNVLLLVLRPELFPRYRDVFLFDSMVMNSVVWLALSFVLLMLHELGHIVAVRSFGLPARLGIGHRFVFVVFETEMNGIWSLAPKQRNRAFLAGMGVDQLLLLLCLVVQTTLPGDSGLIPMVAAVAVLDLFLKLAFQCCFFMKTDLYYVAENWTGCYNLMERSRAWLGRKRVGRGGGRADEPLAVRVYAFFYAAGYVLNIVLILFFFAPQLVVSLMTVLPWLAVPSETARFWDAVVFALEIIGLGSLLVYAWRKSRAESAADRGRNFS</sequence>
<evidence type="ECO:0000256" key="1">
    <source>
        <dbReference type="SAM" id="Phobius"/>
    </source>
</evidence>
<dbReference type="OrthoDB" id="140324at2"/>
<keyword evidence="1" id="KW-1133">Transmembrane helix</keyword>
<dbReference type="Proteomes" id="UP000282311">
    <property type="component" value="Unassembled WGS sequence"/>
</dbReference>
<feature type="transmembrane region" description="Helical" evidence="1">
    <location>
        <begin position="254"/>
        <end position="272"/>
    </location>
</feature>
<feature type="transmembrane region" description="Helical" evidence="1">
    <location>
        <begin position="226"/>
        <end position="248"/>
    </location>
</feature>
<feature type="transmembrane region" description="Helical" evidence="1">
    <location>
        <begin position="127"/>
        <end position="145"/>
    </location>
</feature>
<keyword evidence="3" id="KW-1185">Reference proteome</keyword>